<feature type="domain" description="GGDEF" evidence="4">
    <location>
        <begin position="633"/>
        <end position="760"/>
    </location>
</feature>
<dbReference type="AlphaFoldDB" id="A0A4Q0XVZ1"/>
<keyword evidence="6" id="KW-1185">Reference proteome</keyword>
<sequence>MHINQQILFLFTIFLFSFSHAHTLKKVTLQLQWKHQFEFAGFYMAKEKGFYEDIGLDIDIKEWNYNINSVDSLIDQKSQYAILRPTSLIDISKGKKLIYLAAIYQSSPLVFLADKSSGIKTIKDFKNKKVMTTPNHNSDASIISMLFSQGIKLEDLTIIKHSFNVKDLLNRKTDLMASYISNEPFILNRLGGKPVIFNPRDYGFDFYNDILATSKNYYDQNKEEVKEFREATLKGWEYAFNNIKESVKLIQKKYNSQNKTKESLLYEANELKKLAYYQTNKVGTIDIEKLDNIYNIYKLLGLVKGQIDFNKVVPFNDSSKLYLNKEEKDYIEKTSLIKTCIIPQKPFEFLENGVYKGMITDYFNIFEKKLGTKFFPVKVQSKKQALEYIEEKKCELFPFFVDKKKKENIKVTDSYLKLPLVLATKIDIPFLSSIENLKNKTIGIPKNHSYMQLLKKHYPYLNFIYINNDVKEGLKKVSDDELYGYIDTLPAISSSIQENYIGELKITGKIFNDLDVSFAVRDDNNLLFSILQKSINTIDSNQKKEIFNRWVSVKYEKSVNYTLAWQLAFVTLLIFIVFLYWNRKLKKANCKLSLAKKRLEQLAITDRLTNIYNRHKLDEVLKSERLRSDRYNYKFGLIIFDIDYFKKVNDIYGHHIGDVVLQEFAYILKSNSRRTDTVGRWGGEEFIIIVPHTNKERLLIFAKHLKDLIEGYNFTKAQKITASIGVTIFKKEDSVESFVSRADNALYKSKKTGRNKVTFF</sequence>
<comment type="catalytic activity">
    <reaction evidence="2">
        <text>2 GTP = 3',3'-c-di-GMP + 2 diphosphate</text>
        <dbReference type="Rhea" id="RHEA:24898"/>
        <dbReference type="ChEBI" id="CHEBI:33019"/>
        <dbReference type="ChEBI" id="CHEBI:37565"/>
        <dbReference type="ChEBI" id="CHEBI:58805"/>
        <dbReference type="EC" id="2.7.7.65"/>
    </reaction>
</comment>
<keyword evidence="3" id="KW-0812">Transmembrane</keyword>
<dbReference type="InterPro" id="IPR000160">
    <property type="entry name" value="GGDEF_dom"/>
</dbReference>
<dbReference type="InterPro" id="IPR015168">
    <property type="entry name" value="SsuA/THI5"/>
</dbReference>
<evidence type="ECO:0000313" key="5">
    <source>
        <dbReference type="EMBL" id="RXJ61696.1"/>
    </source>
</evidence>
<dbReference type="SMART" id="SM00267">
    <property type="entry name" value="GGDEF"/>
    <property type="match status" value="1"/>
</dbReference>
<keyword evidence="3" id="KW-1133">Transmembrane helix</keyword>
<proteinExistence type="predicted"/>
<dbReference type="InterPro" id="IPR001638">
    <property type="entry name" value="Solute-binding_3/MltF_N"/>
</dbReference>
<evidence type="ECO:0000256" key="1">
    <source>
        <dbReference type="ARBA" id="ARBA00012528"/>
    </source>
</evidence>
<dbReference type="PROSITE" id="PS50887">
    <property type="entry name" value="GGDEF"/>
    <property type="match status" value="1"/>
</dbReference>
<evidence type="ECO:0000256" key="2">
    <source>
        <dbReference type="ARBA" id="ARBA00034247"/>
    </source>
</evidence>
<reference evidence="5 6" key="1">
    <citation type="submission" date="2017-10" db="EMBL/GenBank/DDBJ databases">
        <title>Genomics of the genus Arcobacter.</title>
        <authorList>
            <person name="Perez-Cataluna A."/>
            <person name="Figueras M.J."/>
        </authorList>
    </citation>
    <scope>NUCLEOTIDE SEQUENCE [LARGE SCALE GENOMIC DNA]</scope>
    <source>
        <strain evidence="5 6">DSM 24636</strain>
    </source>
</reference>
<dbReference type="OrthoDB" id="9813903at2"/>
<dbReference type="InterPro" id="IPR050469">
    <property type="entry name" value="Diguanylate_Cyclase"/>
</dbReference>
<dbReference type="FunFam" id="3.30.70.270:FF:000001">
    <property type="entry name" value="Diguanylate cyclase domain protein"/>
    <property type="match status" value="1"/>
</dbReference>
<dbReference type="Pfam" id="PF00990">
    <property type="entry name" value="GGDEF"/>
    <property type="match status" value="1"/>
</dbReference>
<dbReference type="STRING" id="877500.GCA_000935065_00729"/>
<dbReference type="Pfam" id="PF00497">
    <property type="entry name" value="SBP_bac_3"/>
    <property type="match status" value="1"/>
</dbReference>
<dbReference type="RefSeq" id="WP_129082791.1">
    <property type="nucleotide sequence ID" value="NZ_CP041070.1"/>
</dbReference>
<protein>
    <recommendedName>
        <fullName evidence="1">diguanylate cyclase</fullName>
        <ecNumber evidence="1">2.7.7.65</ecNumber>
    </recommendedName>
</protein>
<dbReference type="SUPFAM" id="SSF55073">
    <property type="entry name" value="Nucleotide cyclase"/>
    <property type="match status" value="1"/>
</dbReference>
<dbReference type="InterPro" id="IPR043128">
    <property type="entry name" value="Rev_trsase/Diguanyl_cyclase"/>
</dbReference>
<dbReference type="Gene3D" id="3.30.70.270">
    <property type="match status" value="1"/>
</dbReference>
<accession>A0A4Q0XVZ1</accession>
<name>A0A4Q0XVZ1_9BACT</name>
<dbReference type="Proteomes" id="UP000290191">
    <property type="component" value="Unassembled WGS sequence"/>
</dbReference>
<keyword evidence="3" id="KW-0472">Membrane</keyword>
<dbReference type="Pfam" id="PF09084">
    <property type="entry name" value="NMT1"/>
    <property type="match status" value="1"/>
</dbReference>
<organism evidence="5 6">
    <name type="scientific">Halarcobacter anaerophilus</name>
    <dbReference type="NCBI Taxonomy" id="877500"/>
    <lineage>
        <taxon>Bacteria</taxon>
        <taxon>Pseudomonadati</taxon>
        <taxon>Campylobacterota</taxon>
        <taxon>Epsilonproteobacteria</taxon>
        <taxon>Campylobacterales</taxon>
        <taxon>Arcobacteraceae</taxon>
        <taxon>Halarcobacter</taxon>
    </lineage>
</organism>
<feature type="transmembrane region" description="Helical" evidence="3">
    <location>
        <begin position="563"/>
        <end position="581"/>
    </location>
</feature>
<dbReference type="PANTHER" id="PTHR45138">
    <property type="entry name" value="REGULATORY COMPONENTS OF SENSORY TRANSDUCTION SYSTEM"/>
    <property type="match status" value="1"/>
</dbReference>
<dbReference type="CDD" id="cd01949">
    <property type="entry name" value="GGDEF"/>
    <property type="match status" value="1"/>
</dbReference>
<dbReference type="EMBL" id="PDKO01000013">
    <property type="protein sequence ID" value="RXJ61696.1"/>
    <property type="molecule type" value="Genomic_DNA"/>
</dbReference>
<dbReference type="EC" id="2.7.7.65" evidence="1"/>
<dbReference type="PANTHER" id="PTHR45138:SF9">
    <property type="entry name" value="DIGUANYLATE CYCLASE DGCM-RELATED"/>
    <property type="match status" value="1"/>
</dbReference>
<evidence type="ECO:0000256" key="3">
    <source>
        <dbReference type="SAM" id="Phobius"/>
    </source>
</evidence>
<evidence type="ECO:0000259" key="4">
    <source>
        <dbReference type="PROSITE" id="PS50887"/>
    </source>
</evidence>
<dbReference type="InterPro" id="IPR029787">
    <property type="entry name" value="Nucleotide_cyclase"/>
</dbReference>
<evidence type="ECO:0000313" key="6">
    <source>
        <dbReference type="Proteomes" id="UP000290191"/>
    </source>
</evidence>
<dbReference type="NCBIfam" id="TIGR00254">
    <property type="entry name" value="GGDEF"/>
    <property type="match status" value="1"/>
</dbReference>
<gene>
    <name evidence="5" type="ORF">CRV06_12875</name>
</gene>
<dbReference type="GO" id="GO:0052621">
    <property type="term" value="F:diguanylate cyclase activity"/>
    <property type="evidence" value="ECO:0007669"/>
    <property type="project" value="UniProtKB-EC"/>
</dbReference>
<comment type="caution">
    <text evidence="5">The sequence shown here is derived from an EMBL/GenBank/DDBJ whole genome shotgun (WGS) entry which is preliminary data.</text>
</comment>
<dbReference type="SMART" id="SM00062">
    <property type="entry name" value="PBPb"/>
    <property type="match status" value="1"/>
</dbReference>
<dbReference type="Gene3D" id="3.40.190.10">
    <property type="entry name" value="Periplasmic binding protein-like II"/>
    <property type="match status" value="4"/>
</dbReference>
<dbReference type="SUPFAM" id="SSF53850">
    <property type="entry name" value="Periplasmic binding protein-like II"/>
    <property type="match status" value="2"/>
</dbReference>